<dbReference type="HOGENOM" id="CLU_020352_1_0_1"/>
<feature type="active site" description="Proton donor/acceptor" evidence="5">
    <location>
        <position position="161"/>
    </location>
</feature>
<keyword evidence="1 5" id="KW-0808">Transferase</keyword>
<dbReference type="PANTHER" id="PTHR21060">
    <property type="entry name" value="ACETATE KINASE"/>
    <property type="match status" value="1"/>
</dbReference>
<dbReference type="EC" id="2.7.2.1" evidence="5"/>
<feature type="binding site" evidence="5">
    <location>
        <begin position="366"/>
        <end position="370"/>
    </location>
    <ligand>
        <name>ATP</name>
        <dbReference type="ChEBI" id="CHEBI:30616"/>
    </ligand>
</feature>
<keyword evidence="5" id="KW-0479">Metal-binding</keyword>
<dbReference type="PROSITE" id="PS01076">
    <property type="entry name" value="ACETATE_KINASE_2"/>
    <property type="match status" value="1"/>
</dbReference>
<feature type="binding site" evidence="5">
    <location>
        <position position="105"/>
    </location>
    <ligand>
        <name>substrate</name>
    </ligand>
</feature>
<feature type="site" description="Transition state stabilizer" evidence="5">
    <location>
        <position position="193"/>
    </location>
</feature>
<sequence length="449" mass="48714">MSAPRDLILSVNAGSSSLKISVFKPTHKADKEPVELLLTASFSNIFSPLALFSLSPKAPGESEKSRKNEEVQDVKDHESAFEYFLKSLQDSTSLERDQIAHVCHRVVHGGNYPEPVRISNESYHHIEDLTDLAPLHNAAALSVIKASLKILPDSSSIAFFDTAFHRTIPEHIAKYAIDPEIAESKGLKKYGFHGLSYSYILRATASFLKKDPSETSLIVMHLGSGASVCAIQRGASLDTSMGLTPLDGLPGATRSGGTDPSLIFHYTSKAGKVNRKTAENVHITDAEEILNKKAGWKALTGTTDFAEIAEKAAPSPRSAQSGGRDEHSNHTLAFHILVDRIIGFVGSYYLKLGGASHIDALVFAGGLGEHSAALRSAVAVRCKCLGFYISEDKNKRADDMEGDVVDLGDSHGQEHRGGMRVLLCHTDEQLEMARQCALHPEFSNELSKK</sequence>
<organism evidence="6 7">
    <name type="scientific">Botryobasidium botryosum (strain FD-172 SS1)</name>
    <dbReference type="NCBI Taxonomy" id="930990"/>
    <lineage>
        <taxon>Eukaryota</taxon>
        <taxon>Fungi</taxon>
        <taxon>Dikarya</taxon>
        <taxon>Basidiomycota</taxon>
        <taxon>Agaricomycotina</taxon>
        <taxon>Agaricomycetes</taxon>
        <taxon>Cantharellales</taxon>
        <taxon>Botryobasidiaceae</taxon>
        <taxon>Botryobasidium</taxon>
    </lineage>
</organism>
<keyword evidence="2 5" id="KW-0547">Nucleotide-binding</keyword>
<comment type="similarity">
    <text evidence="5">Belongs to the acetokinase family.</text>
</comment>
<accession>A0A067N0D0</accession>
<comment type="caution">
    <text evidence="5">Lacks conserved residue(s) required for the propagation of feature annotation.</text>
</comment>
<dbReference type="Gene3D" id="3.30.420.40">
    <property type="match status" value="2"/>
</dbReference>
<dbReference type="GO" id="GO:0006083">
    <property type="term" value="P:acetate metabolic process"/>
    <property type="evidence" value="ECO:0007669"/>
    <property type="project" value="TreeGrafter"/>
</dbReference>
<dbReference type="GO" id="GO:0008776">
    <property type="term" value="F:acetate kinase activity"/>
    <property type="evidence" value="ECO:0007669"/>
    <property type="project" value="UniProtKB-UniRule"/>
</dbReference>
<dbReference type="PROSITE" id="PS01075">
    <property type="entry name" value="ACETATE_KINASE_1"/>
    <property type="match status" value="1"/>
</dbReference>
<dbReference type="Pfam" id="PF00871">
    <property type="entry name" value="Acetate_kinase"/>
    <property type="match status" value="1"/>
</dbReference>
<keyword evidence="4 5" id="KW-0067">ATP-binding</keyword>
<proteinExistence type="inferred from homology"/>
<keyword evidence="7" id="KW-1185">Reference proteome</keyword>
<dbReference type="GO" id="GO:0005524">
    <property type="term" value="F:ATP binding"/>
    <property type="evidence" value="ECO:0007669"/>
    <property type="project" value="UniProtKB-KW"/>
</dbReference>
<feature type="binding site" evidence="5">
    <location>
        <begin position="221"/>
        <end position="225"/>
    </location>
    <ligand>
        <name>ATP</name>
        <dbReference type="ChEBI" id="CHEBI:30616"/>
    </ligand>
</feature>
<evidence type="ECO:0000313" key="6">
    <source>
        <dbReference type="EMBL" id="KDQ21448.1"/>
    </source>
</evidence>
<dbReference type="GO" id="GO:0006085">
    <property type="term" value="P:acetyl-CoA biosynthetic process"/>
    <property type="evidence" value="ECO:0007669"/>
    <property type="project" value="UniProtKB-UniRule"/>
</dbReference>
<dbReference type="Proteomes" id="UP000027195">
    <property type="component" value="Unassembled WGS sequence"/>
</dbReference>
<feature type="binding site" evidence="5">
    <location>
        <position position="428"/>
    </location>
    <ligand>
        <name>Mg(2+)</name>
        <dbReference type="ChEBI" id="CHEBI:18420"/>
    </ligand>
</feature>
<dbReference type="EMBL" id="KL198016">
    <property type="protein sequence ID" value="KDQ21448.1"/>
    <property type="molecule type" value="Genomic_DNA"/>
</dbReference>
<dbReference type="InterPro" id="IPR043129">
    <property type="entry name" value="ATPase_NBD"/>
</dbReference>
<dbReference type="InterPro" id="IPR023865">
    <property type="entry name" value="Aliphatic_acid_kinase_CS"/>
</dbReference>
<dbReference type="OrthoDB" id="67445at2759"/>
<dbReference type="SUPFAM" id="SSF53067">
    <property type="entry name" value="Actin-like ATPase domain"/>
    <property type="match status" value="2"/>
</dbReference>
<reference evidence="7" key="1">
    <citation type="journal article" date="2014" name="Proc. Natl. Acad. Sci. U.S.A.">
        <title>Extensive sampling of basidiomycete genomes demonstrates inadequacy of the white-rot/brown-rot paradigm for wood decay fungi.</title>
        <authorList>
            <person name="Riley R."/>
            <person name="Salamov A.A."/>
            <person name="Brown D.W."/>
            <person name="Nagy L.G."/>
            <person name="Floudas D."/>
            <person name="Held B.W."/>
            <person name="Levasseur A."/>
            <person name="Lombard V."/>
            <person name="Morin E."/>
            <person name="Otillar R."/>
            <person name="Lindquist E.A."/>
            <person name="Sun H."/>
            <person name="LaButti K.M."/>
            <person name="Schmutz J."/>
            <person name="Jabbour D."/>
            <person name="Luo H."/>
            <person name="Baker S.E."/>
            <person name="Pisabarro A.G."/>
            <person name="Walton J.D."/>
            <person name="Blanchette R.A."/>
            <person name="Henrissat B."/>
            <person name="Martin F."/>
            <person name="Cullen D."/>
            <person name="Hibbett D.S."/>
            <person name="Grigoriev I.V."/>
        </authorList>
    </citation>
    <scope>NUCLEOTIDE SEQUENCE [LARGE SCALE GENOMIC DNA]</scope>
    <source>
        <strain evidence="7">FD-172 SS1</strain>
    </source>
</reference>
<dbReference type="UniPathway" id="UPA00340">
    <property type="reaction ID" value="UER00458"/>
</dbReference>
<evidence type="ECO:0000256" key="5">
    <source>
        <dbReference type="HAMAP-Rule" id="MF_03131"/>
    </source>
</evidence>
<protein>
    <recommendedName>
        <fullName evidence="5">Probable acetate kinase</fullName>
        <ecNumber evidence="5">2.7.2.1</ecNumber>
    </recommendedName>
    <alternativeName>
        <fullName evidence="5">Acetokinase</fullName>
    </alternativeName>
</protein>
<evidence type="ECO:0000256" key="1">
    <source>
        <dbReference type="ARBA" id="ARBA00022679"/>
    </source>
</evidence>
<dbReference type="AlphaFoldDB" id="A0A067N0D0"/>
<dbReference type="NCBIfam" id="TIGR00016">
    <property type="entry name" value="ackA"/>
    <property type="match status" value="1"/>
</dbReference>
<evidence type="ECO:0000313" key="7">
    <source>
        <dbReference type="Proteomes" id="UP000027195"/>
    </source>
</evidence>
<evidence type="ECO:0000256" key="2">
    <source>
        <dbReference type="ARBA" id="ARBA00022741"/>
    </source>
</evidence>
<keyword evidence="3 5" id="KW-0418">Kinase</keyword>
<name>A0A067N0D0_BOTB1</name>
<keyword evidence="5" id="KW-0460">Magnesium</keyword>
<feature type="site" description="Transition state stabilizer" evidence="5">
    <location>
        <position position="254"/>
    </location>
</feature>
<evidence type="ECO:0000256" key="3">
    <source>
        <dbReference type="ARBA" id="ARBA00022777"/>
    </source>
</evidence>
<feature type="binding site" evidence="5">
    <location>
        <position position="19"/>
    </location>
    <ligand>
        <name>ATP</name>
        <dbReference type="ChEBI" id="CHEBI:30616"/>
    </ligand>
</feature>
<dbReference type="InParanoid" id="A0A067N0D0"/>
<dbReference type="PRINTS" id="PR00471">
    <property type="entry name" value="ACETATEKNASE"/>
</dbReference>
<dbReference type="InterPro" id="IPR004372">
    <property type="entry name" value="Ac/propionate_kinase"/>
</dbReference>
<dbReference type="InterPro" id="IPR000890">
    <property type="entry name" value="Aliphatic_acid_kin_short-chain"/>
</dbReference>
<dbReference type="HAMAP" id="MF_00020">
    <property type="entry name" value="Acetate_kinase"/>
    <property type="match status" value="1"/>
</dbReference>
<gene>
    <name evidence="6" type="ORF">BOTBODRAFT_25891</name>
</gene>
<dbReference type="GO" id="GO:0000287">
    <property type="term" value="F:magnesium ion binding"/>
    <property type="evidence" value="ECO:0007669"/>
    <property type="project" value="UniProtKB-UniRule"/>
</dbReference>
<feature type="binding site" evidence="5">
    <location>
        <position position="12"/>
    </location>
    <ligand>
        <name>Mg(2+)</name>
        <dbReference type="ChEBI" id="CHEBI:18420"/>
    </ligand>
</feature>
<comment type="catalytic activity">
    <reaction evidence="5">
        <text>acetate + ATP = acetyl phosphate + ADP</text>
        <dbReference type="Rhea" id="RHEA:11352"/>
        <dbReference type="ChEBI" id="CHEBI:22191"/>
        <dbReference type="ChEBI" id="CHEBI:30089"/>
        <dbReference type="ChEBI" id="CHEBI:30616"/>
        <dbReference type="ChEBI" id="CHEBI:456216"/>
        <dbReference type="EC" id="2.7.2.1"/>
    </reaction>
</comment>
<dbReference type="PANTHER" id="PTHR21060:SF15">
    <property type="entry name" value="ACETATE KINASE-RELATED"/>
    <property type="match status" value="1"/>
</dbReference>
<dbReference type="STRING" id="930990.A0A067N0D0"/>
<evidence type="ECO:0000256" key="4">
    <source>
        <dbReference type="ARBA" id="ARBA00022840"/>
    </source>
</evidence>
<comment type="cofactor">
    <cofactor evidence="5">
        <name>Mg(2+)</name>
        <dbReference type="ChEBI" id="CHEBI:18420"/>
    </cofactor>
</comment>
<comment type="pathway">
    <text evidence="5">Metabolic intermediate biosynthesis; acetyl-CoA biosynthesis; acetyl-CoA from acetate: step 1/2.</text>
</comment>